<dbReference type="Proteomes" id="UP000198790">
    <property type="component" value="Unassembled WGS sequence"/>
</dbReference>
<protein>
    <submittedName>
        <fullName evidence="1">Uncharacterized protein</fullName>
    </submittedName>
</protein>
<gene>
    <name evidence="1" type="ORF">SAMN04489723_11620</name>
</gene>
<proteinExistence type="predicted"/>
<reference evidence="1 2" key="1">
    <citation type="submission" date="2016-10" db="EMBL/GenBank/DDBJ databases">
        <authorList>
            <person name="de Groot N.N."/>
        </authorList>
    </citation>
    <scope>NUCLEOTIDE SEQUENCE [LARGE SCALE GENOMIC DNA]</scope>
    <source>
        <strain evidence="1 2">DSM 23399</strain>
    </source>
</reference>
<organism evidence="1 2">
    <name type="scientific">Algoriphagus aquimarinus</name>
    <dbReference type="NCBI Taxonomy" id="237018"/>
    <lineage>
        <taxon>Bacteria</taxon>
        <taxon>Pseudomonadati</taxon>
        <taxon>Bacteroidota</taxon>
        <taxon>Cytophagia</taxon>
        <taxon>Cytophagales</taxon>
        <taxon>Cyclobacteriaceae</taxon>
        <taxon>Algoriphagus</taxon>
    </lineage>
</organism>
<accession>A0A1I1BQ60</accession>
<evidence type="ECO:0000313" key="1">
    <source>
        <dbReference type="EMBL" id="SFB52267.1"/>
    </source>
</evidence>
<sequence>MGDPRNSLINEGKPGEIMAMANQSVVAEVLSPKDSKVWIVHLDPGTDLSAS</sequence>
<evidence type="ECO:0000313" key="2">
    <source>
        <dbReference type="Proteomes" id="UP000198790"/>
    </source>
</evidence>
<keyword evidence="2" id="KW-1185">Reference proteome</keyword>
<dbReference type="AlphaFoldDB" id="A0A1I1BQ60"/>
<name>A0A1I1BQ60_9BACT</name>
<dbReference type="EMBL" id="FOKK01000016">
    <property type="protein sequence ID" value="SFB52267.1"/>
    <property type="molecule type" value="Genomic_DNA"/>
</dbReference>
<dbReference type="STRING" id="237018.SAMN04489723_11620"/>